<dbReference type="PANTHER" id="PTHR30231">
    <property type="entry name" value="DNA POLYMERASE III SUBUNIT EPSILON"/>
    <property type="match status" value="1"/>
</dbReference>
<dbReference type="Proteomes" id="UP000030185">
    <property type="component" value="Unassembled WGS sequence"/>
</dbReference>
<dbReference type="STRING" id="153721.MYP_460"/>
<dbReference type="Pfam" id="PF00929">
    <property type="entry name" value="RNase_T"/>
    <property type="match status" value="1"/>
</dbReference>
<dbReference type="InterPro" id="IPR036397">
    <property type="entry name" value="RNaseH_sf"/>
</dbReference>
<gene>
    <name evidence="4" type="ORF">MYP_460</name>
</gene>
<dbReference type="Gene3D" id="3.30.420.10">
    <property type="entry name" value="Ribonuclease H-like superfamily/Ribonuclease H"/>
    <property type="match status" value="1"/>
</dbReference>
<dbReference type="CDD" id="cd10434">
    <property type="entry name" value="GIY-YIG_UvrC_Cho"/>
    <property type="match status" value="1"/>
</dbReference>
<dbReference type="GO" id="GO:0008408">
    <property type="term" value="F:3'-5' exonuclease activity"/>
    <property type="evidence" value="ECO:0007669"/>
    <property type="project" value="TreeGrafter"/>
</dbReference>
<dbReference type="PANTHER" id="PTHR30231:SF37">
    <property type="entry name" value="EXODEOXYRIBONUCLEASE 10"/>
    <property type="match status" value="1"/>
</dbReference>
<dbReference type="eggNOG" id="COG0847">
    <property type="taxonomic scope" value="Bacteria"/>
</dbReference>
<dbReference type="InterPro" id="IPR047296">
    <property type="entry name" value="GIY-YIG_UvrC_Cho"/>
</dbReference>
<dbReference type="SMART" id="SM00479">
    <property type="entry name" value="EXOIII"/>
    <property type="match status" value="1"/>
</dbReference>
<evidence type="ECO:0000313" key="4">
    <source>
        <dbReference type="EMBL" id="GAL83234.1"/>
    </source>
</evidence>
<dbReference type="InterPro" id="IPR000305">
    <property type="entry name" value="GIY-YIG_endonuc"/>
</dbReference>
<comment type="subunit">
    <text evidence="2">DNA polymerase III contains a core (composed of alpha, epsilon and theta chains) that associates with a tau subunit. This core dimerizes to form the POLIII' complex. PolIII' associates with the gamma complex (composed of gamma, delta, delta', psi and chi chains) and with the beta chain to form the complete DNA polymerase III complex.</text>
</comment>
<dbReference type="EMBL" id="BBLT01000001">
    <property type="protein sequence ID" value="GAL83234.1"/>
    <property type="molecule type" value="Genomic_DNA"/>
</dbReference>
<dbReference type="Gene3D" id="3.40.1440.10">
    <property type="entry name" value="GIY-YIG endonuclease"/>
    <property type="match status" value="1"/>
</dbReference>
<accession>A0A098LA10</accession>
<dbReference type="Pfam" id="PF01541">
    <property type="entry name" value="GIY-YIG"/>
    <property type="match status" value="1"/>
</dbReference>
<dbReference type="SUPFAM" id="SSF82771">
    <property type="entry name" value="GIY-YIG endonuclease"/>
    <property type="match status" value="1"/>
</dbReference>
<dbReference type="GO" id="GO:0006289">
    <property type="term" value="P:nucleotide-excision repair"/>
    <property type="evidence" value="ECO:0007669"/>
    <property type="project" value="InterPro"/>
</dbReference>
<dbReference type="GO" id="GO:0005829">
    <property type="term" value="C:cytosol"/>
    <property type="evidence" value="ECO:0007669"/>
    <property type="project" value="TreeGrafter"/>
</dbReference>
<dbReference type="CDD" id="cd06127">
    <property type="entry name" value="DEDDh"/>
    <property type="match status" value="1"/>
</dbReference>
<dbReference type="SMART" id="SM00465">
    <property type="entry name" value="GIYc"/>
    <property type="match status" value="1"/>
</dbReference>
<dbReference type="InterPro" id="IPR035901">
    <property type="entry name" value="GIY-YIG_endonuc_sf"/>
</dbReference>
<evidence type="ECO:0000256" key="1">
    <source>
        <dbReference type="ARBA" id="ARBA00025483"/>
    </source>
</evidence>
<organism evidence="4 5">
    <name type="scientific">Sporocytophaga myxococcoides</name>
    <dbReference type="NCBI Taxonomy" id="153721"/>
    <lineage>
        <taxon>Bacteria</taxon>
        <taxon>Pseudomonadati</taxon>
        <taxon>Bacteroidota</taxon>
        <taxon>Cytophagia</taxon>
        <taxon>Cytophagales</taxon>
        <taxon>Cytophagaceae</taxon>
        <taxon>Sporocytophaga</taxon>
    </lineage>
</organism>
<protein>
    <submittedName>
        <fullName evidence="4">DNA polymerase III epsilon subunit</fullName>
    </submittedName>
</protein>
<dbReference type="SUPFAM" id="SSF53098">
    <property type="entry name" value="Ribonuclease H-like"/>
    <property type="match status" value="1"/>
</dbReference>
<dbReference type="GO" id="GO:0003887">
    <property type="term" value="F:DNA-directed DNA polymerase activity"/>
    <property type="evidence" value="ECO:0007669"/>
    <property type="project" value="InterPro"/>
</dbReference>
<dbReference type="InterPro" id="IPR006054">
    <property type="entry name" value="DnaQ"/>
</dbReference>
<comment type="caution">
    <text evidence="4">The sequence shown here is derived from an EMBL/GenBank/DDBJ whole genome shotgun (WGS) entry which is preliminary data.</text>
</comment>
<evidence type="ECO:0000259" key="3">
    <source>
        <dbReference type="PROSITE" id="PS50164"/>
    </source>
</evidence>
<dbReference type="OrthoDB" id="9803913at2"/>
<dbReference type="AlphaFoldDB" id="A0A098LA10"/>
<keyword evidence="5" id="KW-1185">Reference proteome</keyword>
<dbReference type="NCBIfam" id="TIGR00573">
    <property type="entry name" value="dnaq"/>
    <property type="match status" value="1"/>
</dbReference>
<dbReference type="RefSeq" id="WP_045457808.1">
    <property type="nucleotide sequence ID" value="NZ_BBLT01000001.1"/>
</dbReference>
<dbReference type="PROSITE" id="PS50164">
    <property type="entry name" value="GIY_YIG"/>
    <property type="match status" value="1"/>
</dbReference>
<dbReference type="FunFam" id="3.30.420.10:FF:000045">
    <property type="entry name" value="3'-5' exonuclease DinG"/>
    <property type="match status" value="1"/>
</dbReference>
<feature type="domain" description="GIY-YIG" evidence="3">
    <location>
        <begin position="197"/>
        <end position="275"/>
    </location>
</feature>
<dbReference type="GO" id="GO:0003677">
    <property type="term" value="F:DNA binding"/>
    <property type="evidence" value="ECO:0007669"/>
    <property type="project" value="InterPro"/>
</dbReference>
<dbReference type="eggNOG" id="COG0322">
    <property type="taxonomic scope" value="Bacteria"/>
</dbReference>
<proteinExistence type="predicted"/>
<sequence>MLFAIVDIETTGGYSEGNRITEIAIIITDGYKVIDRFESLINPGVPIPPFITGLTGIDNSMTDGAPHFSEVAEEIYDYLKDCIFVAHNVSFDFSFVKSELAEAGIELKVKKLCTVRLCRKIFPGFPSYSLGNLCRFLNVEIENRHRAGGDAEATYEVFTKLVASDSEGFIITSLKANSKETTLPPNLDKEQFNSLPSFPGVYYFHDENGKTIYVGKAIDIKKRIAGHFSSRNSAEEKLRFFNNIYSISFELAGNELVAFLMESHEIKRLWPPYNKIQKFPEAQFGIFSYYDQNGYQRLSIGKVQKTPPLFSFNYLTDARDFLYAAVRDFDLCPRLSGLQTTKKACVDYSLKACKGACVMEESPEDYNKKVEYALDGMKQEKPTFAIIGKGRSRYENSIVLIEDGKYQGFGFVEDNTLNHIDDFRNVITKQKESKDIQKIISQFVAKQEKGKLKGYKFITLTSDKIVVE</sequence>
<evidence type="ECO:0000256" key="2">
    <source>
        <dbReference type="ARBA" id="ARBA00026073"/>
    </source>
</evidence>
<dbReference type="InterPro" id="IPR013520">
    <property type="entry name" value="Ribonucl_H"/>
</dbReference>
<dbReference type="GO" id="GO:0045004">
    <property type="term" value="P:DNA replication proofreading"/>
    <property type="evidence" value="ECO:0007669"/>
    <property type="project" value="TreeGrafter"/>
</dbReference>
<comment type="function">
    <text evidence="1">DNA polymerase III is a complex, multichain enzyme responsible for most of the replicative synthesis in bacteria. The epsilon subunit contain the editing function and is a proofreading 3'-5' exonuclease.</text>
</comment>
<reference evidence="4 5" key="1">
    <citation type="submission" date="2014-09" db="EMBL/GenBank/DDBJ databases">
        <title>Sporocytophaga myxococcoides PG-01 genome sequencing.</title>
        <authorList>
            <person name="Liu L."/>
            <person name="Gao P.J."/>
            <person name="Chen G.J."/>
            <person name="Wang L.S."/>
        </authorList>
    </citation>
    <scope>NUCLEOTIDE SEQUENCE [LARGE SCALE GENOMIC DNA]</scope>
    <source>
        <strain evidence="4 5">PG-01</strain>
    </source>
</reference>
<dbReference type="InterPro" id="IPR012337">
    <property type="entry name" value="RNaseH-like_sf"/>
</dbReference>
<evidence type="ECO:0000313" key="5">
    <source>
        <dbReference type="Proteomes" id="UP000030185"/>
    </source>
</evidence>
<name>A0A098LA10_9BACT</name>